<feature type="compositionally biased region" description="Basic and acidic residues" evidence="1">
    <location>
        <begin position="204"/>
        <end position="215"/>
    </location>
</feature>
<evidence type="ECO:0000256" key="1">
    <source>
        <dbReference type="SAM" id="MobiDB-lite"/>
    </source>
</evidence>
<evidence type="ECO:0000313" key="2">
    <source>
        <dbReference type="EMBL" id="CAG6741104.1"/>
    </source>
</evidence>
<feature type="compositionally biased region" description="Basic and acidic residues" evidence="1">
    <location>
        <begin position="132"/>
        <end position="141"/>
    </location>
</feature>
<feature type="compositionally biased region" description="Gly residues" evidence="1">
    <location>
        <begin position="74"/>
        <end position="85"/>
    </location>
</feature>
<feature type="compositionally biased region" description="Polar residues" evidence="1">
    <location>
        <begin position="62"/>
        <end position="73"/>
    </location>
</feature>
<sequence>MYIHLYVLLFSINKGLSKQDQSRKIANIFGLDDSPGSVAPAKPSPAQTVSNSADWLGLKDTPSPQKKPVNTSSGGFGNASTGGLGNSSFGRPSSIGGTSNIDGPSSIGGPSSNATGGPNGRRNSEVTFNQTKKWEKPALQEHKSLDLDIGGVFDKEVDSGEALGRGGGVQIKENLFEPQLGRGSRRSSLKVDSILNFDLAAASEDLKKKRQDGSGDRTTSLAESVKSSGAGEYNSLDSVNIAAPTGTGDMFSTEQKARDSRNQQNKDDLNSFFSMSSTTQPPRRPGLSRRRETSPNPVPTPPADQNNYDWLGTSTTKSKLQSEPDIFLKSCTHPA</sequence>
<dbReference type="AlphaFoldDB" id="A0A8D9E6F4"/>
<feature type="compositionally biased region" description="Polar residues" evidence="1">
    <location>
        <begin position="216"/>
        <end position="227"/>
    </location>
</feature>
<accession>A0A8D9E6F4</accession>
<protein>
    <recommendedName>
        <fullName evidence="3">Microtubule-associated protein Jupiter</fullName>
    </recommendedName>
</protein>
<feature type="compositionally biased region" description="Basic and acidic residues" evidence="1">
    <location>
        <begin position="255"/>
        <end position="269"/>
    </location>
</feature>
<feature type="compositionally biased region" description="Low complexity" evidence="1">
    <location>
        <begin position="99"/>
        <end position="113"/>
    </location>
</feature>
<organism evidence="2">
    <name type="scientific">Cacopsylla melanoneura</name>
    <dbReference type="NCBI Taxonomy" id="428564"/>
    <lineage>
        <taxon>Eukaryota</taxon>
        <taxon>Metazoa</taxon>
        <taxon>Ecdysozoa</taxon>
        <taxon>Arthropoda</taxon>
        <taxon>Hexapoda</taxon>
        <taxon>Insecta</taxon>
        <taxon>Pterygota</taxon>
        <taxon>Neoptera</taxon>
        <taxon>Paraneoptera</taxon>
        <taxon>Hemiptera</taxon>
        <taxon>Sternorrhyncha</taxon>
        <taxon>Psylloidea</taxon>
        <taxon>Psyllidae</taxon>
        <taxon>Psyllinae</taxon>
        <taxon>Cacopsylla</taxon>
    </lineage>
</organism>
<reference evidence="2" key="1">
    <citation type="submission" date="2021-05" db="EMBL/GenBank/DDBJ databases">
        <authorList>
            <person name="Alioto T."/>
            <person name="Alioto T."/>
            <person name="Gomez Garrido J."/>
        </authorList>
    </citation>
    <scope>NUCLEOTIDE SEQUENCE</scope>
</reference>
<proteinExistence type="predicted"/>
<feature type="compositionally biased region" description="Polar residues" evidence="1">
    <location>
        <begin position="86"/>
        <end position="98"/>
    </location>
</feature>
<dbReference type="EMBL" id="HBUF01423342">
    <property type="protein sequence ID" value="CAG6741104.1"/>
    <property type="molecule type" value="Transcribed_RNA"/>
</dbReference>
<feature type="compositionally biased region" description="Polar residues" evidence="1">
    <location>
        <begin position="271"/>
        <end position="281"/>
    </location>
</feature>
<feature type="compositionally biased region" description="Polar residues" evidence="1">
    <location>
        <begin position="303"/>
        <end position="321"/>
    </location>
</feature>
<feature type="region of interest" description="Disordered" evidence="1">
    <location>
        <begin position="202"/>
        <end position="335"/>
    </location>
</feature>
<feature type="region of interest" description="Disordered" evidence="1">
    <location>
        <begin position="32"/>
        <end position="141"/>
    </location>
</feature>
<evidence type="ECO:0008006" key="3">
    <source>
        <dbReference type="Google" id="ProtNLM"/>
    </source>
</evidence>
<name>A0A8D9E6F4_9HEMI</name>